<dbReference type="Gene3D" id="3.40.630.30">
    <property type="match status" value="1"/>
</dbReference>
<dbReference type="InterPro" id="IPR016181">
    <property type="entry name" value="Acyl_CoA_acyltransferase"/>
</dbReference>
<dbReference type="AlphaFoldDB" id="A0A921GHB7"/>
<dbReference type="CDD" id="cd04301">
    <property type="entry name" value="NAT_SF"/>
    <property type="match status" value="1"/>
</dbReference>
<dbReference type="PANTHER" id="PTHR31435">
    <property type="entry name" value="PROTEIN NATD1"/>
    <property type="match status" value="1"/>
</dbReference>
<dbReference type="Proteomes" id="UP000697330">
    <property type="component" value="Unassembled WGS sequence"/>
</dbReference>
<dbReference type="PANTHER" id="PTHR31435:SF10">
    <property type="entry name" value="BSR4717 PROTEIN"/>
    <property type="match status" value="1"/>
</dbReference>
<accession>A0A921GHB7</accession>
<dbReference type="InterPro" id="IPR045057">
    <property type="entry name" value="Gcn5-rel_NAT"/>
</dbReference>
<name>A0A921GHB7_9ACTN</name>
<evidence type="ECO:0000259" key="1">
    <source>
        <dbReference type="PROSITE" id="PS51729"/>
    </source>
</evidence>
<dbReference type="EMBL" id="DYWQ01000166">
    <property type="protein sequence ID" value="HJF46266.1"/>
    <property type="molecule type" value="Genomic_DNA"/>
</dbReference>
<reference evidence="2" key="1">
    <citation type="journal article" date="2021" name="PeerJ">
        <title>Extensive microbial diversity within the chicken gut microbiome revealed by metagenomics and culture.</title>
        <authorList>
            <person name="Gilroy R."/>
            <person name="Ravi A."/>
            <person name="Getino M."/>
            <person name="Pursley I."/>
            <person name="Horton D.L."/>
            <person name="Alikhan N.F."/>
            <person name="Baker D."/>
            <person name="Gharbi K."/>
            <person name="Hall N."/>
            <person name="Watson M."/>
            <person name="Adriaenssens E.M."/>
            <person name="Foster-Nyarko E."/>
            <person name="Jarju S."/>
            <person name="Secka A."/>
            <person name="Antonio M."/>
            <person name="Oren A."/>
            <person name="Chaudhuri R.R."/>
            <person name="La Ragione R."/>
            <person name="Hildebrand F."/>
            <person name="Pallen M.J."/>
        </authorList>
    </citation>
    <scope>NUCLEOTIDE SEQUENCE</scope>
    <source>
        <strain evidence="2">CHK124-7917</strain>
    </source>
</reference>
<organism evidence="2 3">
    <name type="scientific">Thermophilibacter provencensis</name>
    <dbReference type="NCBI Taxonomy" id="1852386"/>
    <lineage>
        <taxon>Bacteria</taxon>
        <taxon>Bacillati</taxon>
        <taxon>Actinomycetota</taxon>
        <taxon>Coriobacteriia</taxon>
        <taxon>Coriobacteriales</taxon>
        <taxon>Atopobiaceae</taxon>
        <taxon>Thermophilibacter</taxon>
    </lineage>
</organism>
<gene>
    <name evidence="2" type="ORF">K8U72_10905</name>
</gene>
<protein>
    <submittedName>
        <fullName evidence="2">N-acetyltransferase</fullName>
    </submittedName>
</protein>
<proteinExistence type="predicted"/>
<evidence type="ECO:0000313" key="2">
    <source>
        <dbReference type="EMBL" id="HJF46266.1"/>
    </source>
</evidence>
<dbReference type="RefSeq" id="WP_274959797.1">
    <property type="nucleotide sequence ID" value="NZ_DYWQ01000166.1"/>
</dbReference>
<comment type="caution">
    <text evidence="2">The sequence shown here is derived from an EMBL/GenBank/DDBJ whole genome shotgun (WGS) entry which is preliminary data.</text>
</comment>
<reference evidence="2" key="2">
    <citation type="submission" date="2021-09" db="EMBL/GenBank/DDBJ databases">
        <authorList>
            <person name="Gilroy R."/>
        </authorList>
    </citation>
    <scope>NUCLEOTIDE SEQUENCE</scope>
    <source>
        <strain evidence="2">CHK124-7917</strain>
    </source>
</reference>
<dbReference type="Pfam" id="PF14542">
    <property type="entry name" value="Acetyltransf_CG"/>
    <property type="match status" value="1"/>
</dbReference>
<feature type="domain" description="N-acetyltransferase" evidence="1">
    <location>
        <begin position="2"/>
        <end position="90"/>
    </location>
</feature>
<dbReference type="InterPro" id="IPR031165">
    <property type="entry name" value="GNAT_YJDJ"/>
</dbReference>
<dbReference type="PROSITE" id="PS51729">
    <property type="entry name" value="GNAT_YJDJ"/>
    <property type="match status" value="1"/>
</dbReference>
<sequence>MDWIMERDRVQVLDEQWNVLAEVTFPVVEPGIVEINHTFVDESLRGQGLAGQLMRRAVTSIAASGYCARPTCSYAVSWFEKHPEHAGLLA</sequence>
<dbReference type="SUPFAM" id="SSF55729">
    <property type="entry name" value="Acyl-CoA N-acyltransferases (Nat)"/>
    <property type="match status" value="1"/>
</dbReference>
<evidence type="ECO:0000313" key="3">
    <source>
        <dbReference type="Proteomes" id="UP000697330"/>
    </source>
</evidence>